<protein>
    <submittedName>
        <fullName evidence="3">DUF87 domain-containing protein</fullName>
    </submittedName>
</protein>
<evidence type="ECO:0000259" key="2">
    <source>
        <dbReference type="Pfam" id="PF01935"/>
    </source>
</evidence>
<reference evidence="3 4" key="1">
    <citation type="submission" date="2018-08" db="EMBL/GenBank/DDBJ databases">
        <title>Genome sequence of Methylocystis hirsuta CSC1, a methanotroph able to accumulate PHAs.</title>
        <authorList>
            <person name="Bordel S."/>
            <person name="Rodriguez E."/>
            <person name="Gancedo J."/>
            <person name="Munoz R."/>
        </authorList>
    </citation>
    <scope>NUCLEOTIDE SEQUENCE [LARGE SCALE GENOMIC DNA]</scope>
    <source>
        <strain evidence="3 4">CSC1</strain>
    </source>
</reference>
<dbReference type="Proteomes" id="UP000268623">
    <property type="component" value="Unassembled WGS sequence"/>
</dbReference>
<dbReference type="InterPro" id="IPR002789">
    <property type="entry name" value="HerA_central"/>
</dbReference>
<dbReference type="PANTHER" id="PTHR42957">
    <property type="entry name" value="HELICASE MJ1565-RELATED"/>
    <property type="match status" value="1"/>
</dbReference>
<keyword evidence="1" id="KW-1133">Transmembrane helix</keyword>
<feature type="domain" description="Helicase HerA central" evidence="2">
    <location>
        <begin position="473"/>
        <end position="543"/>
    </location>
</feature>
<dbReference type="SUPFAM" id="SSF52540">
    <property type="entry name" value="P-loop containing nucleoside triphosphate hydrolases"/>
    <property type="match status" value="1"/>
</dbReference>
<keyword evidence="1" id="KW-0812">Transmembrane</keyword>
<proteinExistence type="predicted"/>
<dbReference type="InterPro" id="IPR027417">
    <property type="entry name" value="P-loop_NTPase"/>
</dbReference>
<keyword evidence="4" id="KW-1185">Reference proteome</keyword>
<comment type="caution">
    <text evidence="3">The sequence shown here is derived from an EMBL/GenBank/DDBJ whole genome shotgun (WGS) entry which is preliminary data.</text>
</comment>
<feature type="transmembrane region" description="Helical" evidence="1">
    <location>
        <begin position="131"/>
        <end position="149"/>
    </location>
</feature>
<dbReference type="PANTHER" id="PTHR42957:SF1">
    <property type="entry name" value="HELICASE MJ1565-RELATED"/>
    <property type="match status" value="1"/>
</dbReference>
<dbReference type="OrthoDB" id="9806951at2"/>
<feature type="transmembrane region" description="Helical" evidence="1">
    <location>
        <begin position="77"/>
        <end position="96"/>
    </location>
</feature>
<dbReference type="InterPro" id="IPR008571">
    <property type="entry name" value="HerA-like"/>
</dbReference>
<keyword evidence="1" id="KW-0472">Membrane</keyword>
<feature type="transmembrane region" description="Helical" evidence="1">
    <location>
        <begin position="198"/>
        <end position="217"/>
    </location>
</feature>
<feature type="transmembrane region" description="Helical" evidence="1">
    <location>
        <begin position="102"/>
        <end position="119"/>
    </location>
</feature>
<feature type="transmembrane region" description="Helical" evidence="1">
    <location>
        <begin position="155"/>
        <end position="177"/>
    </location>
</feature>
<organism evidence="3 4">
    <name type="scientific">Methylocystis hirsuta</name>
    <dbReference type="NCBI Taxonomy" id="369798"/>
    <lineage>
        <taxon>Bacteria</taxon>
        <taxon>Pseudomonadati</taxon>
        <taxon>Pseudomonadota</taxon>
        <taxon>Alphaproteobacteria</taxon>
        <taxon>Hyphomicrobiales</taxon>
        <taxon>Methylocystaceae</taxon>
        <taxon>Methylocystis</taxon>
    </lineage>
</organism>
<sequence length="805" mass="87311">MGDAQRQAFGAALGFRGRLGYAGYIVSSWHEPVAWQCHLPAQGRFNIRFRHCNSRTTIKQAMSEGENLQTRNRVISLAVYAIVLALVQWLVVATGFTPNENAIWLYSGFASLLFGSRLLNPHFTPPADAATNGFVALAAIIAGSLVVPAGTADAALLWTVAAFSGLVSVLSVFVLIVRIPLGTETRPWVRILDRAVRGLGSPTVIFTVVILACAWLFHRPRTDEVLAILTAWATIVVIHPVEALLDFYDWAAAQWKTTLHADVVGPIAAYQSPDIVLVRQHGDTGIERGTPLLVADNNGPWMLGVALNYVGRDEGNLLRVLTARLPETLKKRIGKLPALKGGGIALRLNAAAGDLDDVPAIQWIGRLCGVIVSDTNLDYALFEVTEDRDISEGRLIEARIGEHRVIFQIIEGLTREDIVQQKNTYGYARAKARKIGRWNADAGKFEPVKWLPRMNAPVFLLEAEGQQQPATAIGHFPGTGYGVGLNISEAVTYNTAILGILGIGKSYLSVELIERMIAGGIKVICLDLTNQYATLLAGFVDEAHEAAQRAALVAAGQGGTPHQNQEQGGSHQAFRARVTEQLRTFVAPSSPHVLRILNPAQFEVTRQAGGMFQGNANMATLTPTEITAIISDAALTVCQELGMIDGGRVCLVYEEAHSLVPEWNSVVAEGDKAATARSARAILQGRKYGLGCLLITQRTANVTKTILNQCNTVFAMRTFDDTGKEFLANYIGSDYARILPSLESRHAVVFGKASSCENPVLVRLNDRQAFLDAFRPLHPLPALLVHEPANASAEEPSEPDDEIPF</sequence>
<dbReference type="Pfam" id="PF01935">
    <property type="entry name" value="DUF87"/>
    <property type="match status" value="1"/>
</dbReference>
<evidence type="ECO:0000256" key="1">
    <source>
        <dbReference type="SAM" id="Phobius"/>
    </source>
</evidence>
<gene>
    <name evidence="3" type="ORF">D1O30_19165</name>
</gene>
<evidence type="ECO:0000313" key="4">
    <source>
        <dbReference type="Proteomes" id="UP000268623"/>
    </source>
</evidence>
<dbReference type="Gene3D" id="3.40.50.300">
    <property type="entry name" value="P-loop containing nucleotide triphosphate hydrolases"/>
    <property type="match status" value="2"/>
</dbReference>
<name>A0A3M9XWV7_9HYPH</name>
<dbReference type="AlphaFoldDB" id="A0A3M9XWV7"/>
<dbReference type="EMBL" id="QWDD01000001">
    <property type="protein sequence ID" value="RNJ51400.1"/>
    <property type="molecule type" value="Genomic_DNA"/>
</dbReference>
<accession>A0A3M9XWV7</accession>
<evidence type="ECO:0000313" key="3">
    <source>
        <dbReference type="EMBL" id="RNJ51400.1"/>
    </source>
</evidence>